<dbReference type="Proteomes" id="UP000298774">
    <property type="component" value="Plasmid p1"/>
</dbReference>
<evidence type="ECO:0000313" key="2">
    <source>
        <dbReference type="EMBL" id="MDX5950815.1"/>
    </source>
</evidence>
<dbReference type="Proteomes" id="UP001277471">
    <property type="component" value="Unassembled WGS sequence"/>
</dbReference>
<keyword evidence="1" id="KW-1133">Transmembrane helix</keyword>
<gene>
    <name evidence="3" type="ORF">D3868_18675</name>
    <name evidence="2" type="ORF">SIM66_06390</name>
</gene>
<evidence type="ECO:0000313" key="4">
    <source>
        <dbReference type="Proteomes" id="UP000298774"/>
    </source>
</evidence>
<keyword evidence="1" id="KW-0472">Membrane</keyword>
<protein>
    <recommendedName>
        <fullName evidence="6">DUF4175 domain-containing protein</fullName>
    </recommendedName>
</protein>
<keyword evidence="1" id="KW-0812">Transmembrane</keyword>
<dbReference type="RefSeq" id="WP_059399274.1">
    <property type="nucleotide sequence ID" value="NZ_CP012915.1"/>
</dbReference>
<geneLocation type="plasmid" evidence="3 4">
    <name>p1</name>
</geneLocation>
<proteinExistence type="predicted"/>
<keyword evidence="3" id="KW-0614">Plasmid</keyword>
<accession>A0A0P0EEJ2</accession>
<evidence type="ECO:0000256" key="1">
    <source>
        <dbReference type="SAM" id="Phobius"/>
    </source>
</evidence>
<reference evidence="3 4" key="1">
    <citation type="submission" date="2018-09" db="EMBL/GenBank/DDBJ databases">
        <title>Whole genome based analysis of evolution and adaptive divergence in Indian and Brazilian strains of Azospirillum brasilense.</title>
        <authorList>
            <person name="Singh C."/>
            <person name="Tripathi A.K."/>
        </authorList>
    </citation>
    <scope>NUCLEOTIDE SEQUENCE [LARGE SCALE GENOMIC DNA]</scope>
    <source>
        <strain evidence="3 4">MTCC4038</strain>
        <plasmid evidence="3 4">p1</plasmid>
    </source>
</reference>
<dbReference type="KEGG" id="abf:AMK58_18655"/>
<dbReference type="AlphaFoldDB" id="A0A0P0EEJ2"/>
<name>A0A0P0EEJ2_AZOBR</name>
<dbReference type="EMBL" id="JAWXYC010000003">
    <property type="protein sequence ID" value="MDX5950815.1"/>
    <property type="molecule type" value="Genomic_DNA"/>
</dbReference>
<organism evidence="3 4">
    <name type="scientific">Azospirillum brasilense</name>
    <dbReference type="NCBI Taxonomy" id="192"/>
    <lineage>
        <taxon>Bacteria</taxon>
        <taxon>Pseudomonadati</taxon>
        <taxon>Pseudomonadota</taxon>
        <taxon>Alphaproteobacteria</taxon>
        <taxon>Rhodospirillales</taxon>
        <taxon>Azospirillaceae</taxon>
        <taxon>Azospirillum</taxon>
    </lineage>
</organism>
<evidence type="ECO:0008006" key="6">
    <source>
        <dbReference type="Google" id="ProtNLM"/>
    </source>
</evidence>
<dbReference type="GeneID" id="56447332"/>
<evidence type="ECO:0000313" key="3">
    <source>
        <dbReference type="EMBL" id="QCO11051.1"/>
    </source>
</evidence>
<dbReference type="PROSITE" id="PS51257">
    <property type="entry name" value="PROKAR_LIPOPROTEIN"/>
    <property type="match status" value="1"/>
</dbReference>
<evidence type="ECO:0000313" key="5">
    <source>
        <dbReference type="Proteomes" id="UP001277471"/>
    </source>
</evidence>
<sequence length="61" mass="6627">MPPILKGVLSVLVAVVVAGCYLLRDRLSPDMPVWLIPALGLFMVGALWLFPEAKKLPASPR</sequence>
<dbReference type="EMBL" id="CP032340">
    <property type="protein sequence ID" value="QCO11051.1"/>
    <property type="molecule type" value="Genomic_DNA"/>
</dbReference>
<reference evidence="2 5" key="2">
    <citation type="submission" date="2023-11" db="EMBL/GenBank/DDBJ databases">
        <title>MicrobeMod: A computational toolkit for identifying prokaryotic methylation and restriction-modification with nanopore sequencing.</title>
        <authorList>
            <person name="Crits-Christoph A."/>
            <person name="Kang S.C."/>
            <person name="Lee H."/>
            <person name="Ostrov N."/>
        </authorList>
    </citation>
    <scope>NUCLEOTIDE SEQUENCE [LARGE SCALE GENOMIC DNA]</scope>
    <source>
        <strain evidence="2 5">ATCC 29145</strain>
    </source>
</reference>
<feature type="transmembrane region" description="Helical" evidence="1">
    <location>
        <begin position="32"/>
        <end position="51"/>
    </location>
</feature>
<keyword evidence="5" id="KW-1185">Reference proteome</keyword>